<dbReference type="InterPro" id="IPR017853">
    <property type="entry name" value="GH"/>
</dbReference>
<organism evidence="5 6">
    <name type="scientific">Propioniciclava tarda</name>
    <dbReference type="NCBI Taxonomy" id="433330"/>
    <lineage>
        <taxon>Bacteria</taxon>
        <taxon>Bacillati</taxon>
        <taxon>Actinomycetota</taxon>
        <taxon>Actinomycetes</taxon>
        <taxon>Propionibacteriales</taxon>
        <taxon>Propionibacteriaceae</taxon>
        <taxon>Propioniciclava</taxon>
    </lineage>
</organism>
<dbReference type="Pfam" id="PF00128">
    <property type="entry name" value="Alpha-amylase"/>
    <property type="match status" value="1"/>
</dbReference>
<dbReference type="InterPro" id="IPR045857">
    <property type="entry name" value="O16G_dom_2"/>
</dbReference>
<dbReference type="SUPFAM" id="SSF51011">
    <property type="entry name" value="Glycosyl hydrolase domain"/>
    <property type="match status" value="1"/>
</dbReference>
<keyword evidence="6" id="KW-1185">Reference proteome</keyword>
<dbReference type="OrthoDB" id="9043248at2"/>
<feature type="domain" description="Glycosyl hydrolase family 13 catalytic" evidence="4">
    <location>
        <begin position="13"/>
        <end position="428"/>
    </location>
</feature>
<dbReference type="Proteomes" id="UP000291933">
    <property type="component" value="Unassembled WGS sequence"/>
</dbReference>
<dbReference type="InterPro" id="IPR006047">
    <property type="entry name" value="GH13_cat_dom"/>
</dbReference>
<keyword evidence="2" id="KW-0378">Hydrolase</keyword>
<dbReference type="Gene3D" id="3.90.400.10">
    <property type="entry name" value="Oligo-1,6-glucosidase, Domain 2"/>
    <property type="match status" value="1"/>
</dbReference>
<dbReference type="FunFam" id="3.20.20.80:FF:000064">
    <property type="entry name" value="Oligo-1,6-glucosidase"/>
    <property type="match status" value="1"/>
</dbReference>
<dbReference type="PANTHER" id="PTHR10357:SF184">
    <property type="entry name" value="OLIGO-1,6-GLUCOSIDASE 1"/>
    <property type="match status" value="1"/>
</dbReference>
<gene>
    <name evidence="5" type="ORF">ET996_13470</name>
</gene>
<evidence type="ECO:0000256" key="3">
    <source>
        <dbReference type="ARBA" id="ARBA00023295"/>
    </source>
</evidence>
<name>A0A4Q9KHX9_PROTD</name>
<dbReference type="InterPro" id="IPR013780">
    <property type="entry name" value="Glyco_hydro_b"/>
</dbReference>
<dbReference type="EMBL" id="SDMR01000023">
    <property type="protein sequence ID" value="TBT92124.1"/>
    <property type="molecule type" value="Genomic_DNA"/>
</dbReference>
<dbReference type="Gene3D" id="3.20.20.80">
    <property type="entry name" value="Glycosidases"/>
    <property type="match status" value="1"/>
</dbReference>
<evidence type="ECO:0000259" key="4">
    <source>
        <dbReference type="SMART" id="SM00642"/>
    </source>
</evidence>
<protein>
    <submittedName>
        <fullName evidence="5">Alpha-glucosidase</fullName>
    </submittedName>
</protein>
<reference evidence="5 6" key="1">
    <citation type="submission" date="2019-01" db="EMBL/GenBank/DDBJ databases">
        <title>Lactibacter flavus gen. nov., sp. nov., a novel bacterium of the family Propionibacteriaceae isolated from raw milk and dairy products.</title>
        <authorList>
            <person name="Huptas C."/>
            <person name="Wenning M."/>
            <person name="Breitenwieser F."/>
            <person name="Doll E."/>
            <person name="Von Neubeck M."/>
            <person name="Busse H.-J."/>
            <person name="Scherer S."/>
        </authorList>
    </citation>
    <scope>NUCLEOTIDE SEQUENCE [LARGE SCALE GENOMIC DNA]</scope>
    <source>
        <strain evidence="6">DSM 22130 / JCM 15804 / WR061</strain>
    </source>
</reference>
<dbReference type="PANTHER" id="PTHR10357">
    <property type="entry name" value="ALPHA-AMYLASE FAMILY MEMBER"/>
    <property type="match status" value="1"/>
</dbReference>
<dbReference type="GO" id="GO:0004556">
    <property type="term" value="F:alpha-amylase activity"/>
    <property type="evidence" value="ECO:0007669"/>
    <property type="project" value="TreeGrafter"/>
</dbReference>
<proteinExistence type="inferred from homology"/>
<evidence type="ECO:0000256" key="2">
    <source>
        <dbReference type="ARBA" id="ARBA00022801"/>
    </source>
</evidence>
<evidence type="ECO:0000256" key="1">
    <source>
        <dbReference type="ARBA" id="ARBA00008061"/>
    </source>
</evidence>
<dbReference type="GO" id="GO:0009313">
    <property type="term" value="P:oligosaccharide catabolic process"/>
    <property type="evidence" value="ECO:0007669"/>
    <property type="project" value="TreeGrafter"/>
</dbReference>
<dbReference type="Gene3D" id="2.60.40.1180">
    <property type="entry name" value="Golgi alpha-mannosidase II"/>
    <property type="match status" value="1"/>
</dbReference>
<dbReference type="AlphaFoldDB" id="A0A4Q9KHX9"/>
<comment type="similarity">
    <text evidence="1">Belongs to the glycosyl hydrolase 13 family.</text>
</comment>
<evidence type="ECO:0000313" key="6">
    <source>
        <dbReference type="Proteomes" id="UP000291933"/>
    </source>
</evidence>
<comment type="caution">
    <text evidence="5">The sequence shown here is derived from an EMBL/GenBank/DDBJ whole genome shotgun (WGS) entry which is preliminary data.</text>
</comment>
<dbReference type="SUPFAM" id="SSF51445">
    <property type="entry name" value="(Trans)glycosidases"/>
    <property type="match status" value="1"/>
</dbReference>
<dbReference type="NCBIfam" id="NF008183">
    <property type="entry name" value="PRK10933.1"/>
    <property type="match status" value="1"/>
</dbReference>
<evidence type="ECO:0000313" key="5">
    <source>
        <dbReference type="EMBL" id="TBT92124.1"/>
    </source>
</evidence>
<dbReference type="RefSeq" id="WP_131173081.1">
    <property type="nucleotide sequence ID" value="NZ_FXTL01000024.1"/>
</dbReference>
<dbReference type="FunFam" id="3.90.400.10:FF:000002">
    <property type="entry name" value="Sucrose isomerase"/>
    <property type="match status" value="1"/>
</dbReference>
<dbReference type="SMART" id="SM00642">
    <property type="entry name" value="Aamy"/>
    <property type="match status" value="1"/>
</dbReference>
<sequence length="564" mass="63708">MDQQWWKSAVVYQIYPRSFADADGDGVGDLRGIINHLDHVHALGADVVWLSPVYRSPMDDNGYDISDYNDVDPSFGTLADLDELIAGLHARGMKLVMDLVVNHTSDEHAWFTASRDKASDKRDWYIWRPARPGHEPGTPGAEPTNWSSFFGGPAWEFDEASGEYYLHLFSRKQPDLNWENPDVREAVYSMMRWWVERGVDGFRMDVINLISKTYPLTDGAVEPGQQLSFELAKVTDGPRLIEFLEEMNAAVGLREKALFTVGEMVEVDVERARAYTSEKHPRLNMVFTFEHMGLDMQPGFDKFVLKPLHLPDLKKNLASWQEGLAEEGWNSLYWDNHDQPRAVSRFGDDSPRHRVASAKTLATVLHLHRGTPYVYQGEELGMTNAGFTSIDQYRDIEALNYYQGALAAGASEQAVLAGMAFKTRDNGRTPMCWSDAPGAGFTTGTPWIEINANAAEINAASQVDDPSSVFAHYQRLIELRHTNEVVREGRFDLLLPEHERLWVFTRTWGDERLLVIANMSSFVVGVPMGDLPDLEHARLILTNLPGDADDVQTLEPWESRVYAL</sequence>
<accession>A0A4Q9KHX9</accession>
<keyword evidence="3" id="KW-0326">Glycosidase</keyword>
<dbReference type="CDD" id="cd11333">
    <property type="entry name" value="AmyAc_SI_OligoGlu_DGase"/>
    <property type="match status" value="1"/>
</dbReference>